<dbReference type="EnsemblPlants" id="KQK94456">
    <property type="protein sequence ID" value="KQK94456"/>
    <property type="gene ID" value="SETIT_027543mg"/>
</dbReference>
<dbReference type="EMBL" id="AGNK02004882">
    <property type="status" value="NOT_ANNOTATED_CDS"/>
    <property type="molecule type" value="Genomic_DNA"/>
</dbReference>
<reference evidence="1" key="2">
    <citation type="submission" date="2018-08" db="UniProtKB">
        <authorList>
            <consortium name="EnsemblPlants"/>
        </authorList>
    </citation>
    <scope>IDENTIFICATION</scope>
    <source>
        <strain evidence="1">Yugu1</strain>
    </source>
</reference>
<proteinExistence type="predicted"/>
<dbReference type="InParanoid" id="K3ZLT2"/>
<name>K3ZLT2_SETIT</name>
<dbReference type="Pfam" id="PF14223">
    <property type="entry name" value="Retrotran_gag_2"/>
    <property type="match status" value="1"/>
</dbReference>
<dbReference type="HOGENOM" id="CLU_1752880_0_0_1"/>
<evidence type="ECO:0000313" key="2">
    <source>
        <dbReference type="Proteomes" id="UP000004995"/>
    </source>
</evidence>
<accession>K3ZLT2</accession>
<dbReference type="PANTHER" id="PTHR34676:SF17">
    <property type="entry name" value="OS06G0684500 PROTEIN"/>
    <property type="match status" value="1"/>
</dbReference>
<dbReference type="OMA" id="RMRNDET"/>
<organism evidence="1 2">
    <name type="scientific">Setaria italica</name>
    <name type="common">Foxtail millet</name>
    <name type="synonym">Panicum italicum</name>
    <dbReference type="NCBI Taxonomy" id="4555"/>
    <lineage>
        <taxon>Eukaryota</taxon>
        <taxon>Viridiplantae</taxon>
        <taxon>Streptophyta</taxon>
        <taxon>Embryophyta</taxon>
        <taxon>Tracheophyta</taxon>
        <taxon>Spermatophyta</taxon>
        <taxon>Magnoliopsida</taxon>
        <taxon>Liliopsida</taxon>
        <taxon>Poales</taxon>
        <taxon>Poaceae</taxon>
        <taxon>PACMAD clade</taxon>
        <taxon>Panicoideae</taxon>
        <taxon>Panicodae</taxon>
        <taxon>Paniceae</taxon>
        <taxon>Cenchrinae</taxon>
        <taxon>Setaria</taxon>
    </lineage>
</organism>
<dbReference type="PANTHER" id="PTHR34676">
    <property type="entry name" value="DUF4219 DOMAIN-CONTAINING PROTEIN-RELATED"/>
    <property type="match status" value="1"/>
</dbReference>
<dbReference type="Proteomes" id="UP000004995">
    <property type="component" value="Unassembled WGS sequence"/>
</dbReference>
<keyword evidence="2" id="KW-1185">Reference proteome</keyword>
<protein>
    <submittedName>
        <fullName evidence="1">Uncharacterized protein</fullName>
    </submittedName>
</protein>
<sequence length="159" mass="18454">MREYLMAVNPALWDVMNVGITFPSEDATLTQDQALQIQRNYQALHLIKSSLCAEEFDKVDGLQSAKVVWDTLFINHQGTKRVREGRIRALESELNCFIIKEDETPQEMYNRLNKIANKIRSLGNKEKNKRKSKRSCHFIANHPDVNIKRNDTSKHDNNI</sequence>
<reference evidence="2" key="1">
    <citation type="journal article" date="2012" name="Nat. Biotechnol.">
        <title>Reference genome sequence of the model plant Setaria.</title>
        <authorList>
            <person name="Bennetzen J.L."/>
            <person name="Schmutz J."/>
            <person name="Wang H."/>
            <person name="Percifield R."/>
            <person name="Hawkins J."/>
            <person name="Pontaroli A.C."/>
            <person name="Estep M."/>
            <person name="Feng L."/>
            <person name="Vaughn J.N."/>
            <person name="Grimwood J."/>
            <person name="Jenkins J."/>
            <person name="Barry K."/>
            <person name="Lindquist E."/>
            <person name="Hellsten U."/>
            <person name="Deshpande S."/>
            <person name="Wang X."/>
            <person name="Wu X."/>
            <person name="Mitros T."/>
            <person name="Triplett J."/>
            <person name="Yang X."/>
            <person name="Ye C.Y."/>
            <person name="Mauro-Herrera M."/>
            <person name="Wang L."/>
            <person name="Li P."/>
            <person name="Sharma M."/>
            <person name="Sharma R."/>
            <person name="Ronald P.C."/>
            <person name="Panaud O."/>
            <person name="Kellogg E.A."/>
            <person name="Brutnell T.P."/>
            <person name="Doust A.N."/>
            <person name="Tuskan G.A."/>
            <person name="Rokhsar D."/>
            <person name="Devos K.M."/>
        </authorList>
    </citation>
    <scope>NUCLEOTIDE SEQUENCE [LARGE SCALE GENOMIC DNA]</scope>
    <source>
        <strain evidence="2">cv. Yugu1</strain>
    </source>
</reference>
<dbReference type="AlphaFoldDB" id="K3ZLT2"/>
<dbReference type="Gramene" id="KQK94456">
    <property type="protein sequence ID" value="KQK94456"/>
    <property type="gene ID" value="SETIT_027543mg"/>
</dbReference>
<evidence type="ECO:0000313" key="1">
    <source>
        <dbReference type="EnsemblPlants" id="KQK94456"/>
    </source>
</evidence>